<dbReference type="Gene3D" id="1.50.10.130">
    <property type="entry name" value="Terpene synthase, N-terminal domain"/>
    <property type="match status" value="1"/>
</dbReference>
<keyword evidence="9" id="KW-1185">Reference proteome</keyword>
<keyword evidence="5" id="KW-0456">Lyase</keyword>
<dbReference type="InterPro" id="IPR050148">
    <property type="entry name" value="Terpene_synthase-like"/>
</dbReference>
<dbReference type="PANTHER" id="PTHR31225:SF253">
    <property type="entry name" value="SESQUITERPENE SYNTHASE 31"/>
    <property type="match status" value="1"/>
</dbReference>
<dbReference type="InterPro" id="IPR005630">
    <property type="entry name" value="Terpene_synthase_metal-bd"/>
</dbReference>
<keyword evidence="3" id="KW-0479">Metal-binding</keyword>
<dbReference type="InterPro" id="IPR044814">
    <property type="entry name" value="Terpene_cyclase_plant_C1"/>
</dbReference>
<dbReference type="SFLD" id="SFLDS00005">
    <property type="entry name" value="Isoprenoid_Synthase_Type_I"/>
    <property type="match status" value="1"/>
</dbReference>
<comment type="pathway">
    <text evidence="2">Secondary metabolite biosynthesis; terpenoid biosynthesis.</text>
</comment>
<dbReference type="InterPro" id="IPR034741">
    <property type="entry name" value="Terpene_cyclase-like_1_C"/>
</dbReference>
<dbReference type="GO" id="GO:0016829">
    <property type="term" value="F:lyase activity"/>
    <property type="evidence" value="ECO:0007669"/>
    <property type="project" value="UniProtKB-KW"/>
</dbReference>
<dbReference type="Pfam" id="PF01397">
    <property type="entry name" value="Terpene_synth"/>
    <property type="match status" value="1"/>
</dbReference>
<dbReference type="EMBL" id="JBJXBP010000005">
    <property type="protein sequence ID" value="KAL3831154.1"/>
    <property type="molecule type" value="Genomic_DNA"/>
</dbReference>
<evidence type="ECO:0000256" key="1">
    <source>
        <dbReference type="ARBA" id="ARBA00001946"/>
    </source>
</evidence>
<keyword evidence="4" id="KW-0460">Magnesium</keyword>
<dbReference type="PANTHER" id="PTHR31225">
    <property type="entry name" value="OS04G0344100 PROTEIN-RELATED"/>
    <property type="match status" value="1"/>
</dbReference>
<dbReference type="InterPro" id="IPR008930">
    <property type="entry name" value="Terpenoid_cyclase/PrenylTrfase"/>
</dbReference>
<dbReference type="Proteomes" id="UP001634393">
    <property type="component" value="Unassembled WGS sequence"/>
</dbReference>
<dbReference type="InterPro" id="IPR001906">
    <property type="entry name" value="Terpene_synth_N"/>
</dbReference>
<dbReference type="FunFam" id="1.10.600.10:FF:000007">
    <property type="entry name" value="Isoprene synthase, chloroplastic"/>
    <property type="match status" value="1"/>
</dbReference>
<sequence length="557" mass="65695">MADLRVLDGPKDNLRQVKSYQPSMWSDIFSSFSFDNQVQEMYLQQIEVLKEEVKMMLMSKESKIEDRIILIDTIERLGVSYHFEQQIEEQIEQIFIEYQINFEKGNYDLFATALGFRLFRQHGHNSPCSVFVKFKGKDNKFDINLSNDIKGLLSLYEATYLMFHGEDILEEAMVFTKYYLNVALPKLDSFLQVKIKQALEQPTRRGVQRVETRNYISIYENEESKNHILLRLAKLDFNYVQNIFKKELRDLLMWWKEMDLISKLPHVRERVVECYFWAVVFNFEPMYSLSRLANAKALILLTIINDTYDHYATFQETESCTENLQRWDIKEIDDQLPEYMKIICRFFISTYEEFENEDQIKLQGRSYAVTYAREAMQQLAKGYSKKALWQLGKEVPTFEDYMSYAVINSVCYLLISSSFMGMESATKEYFEWLNSEPEIVKATGLYGRYMNDVASYQRESKEGLLATSIDCYMKEHAVSKQETIVKFVELAEDCWMTINEERVATSNYIPSHIIERVLNYSRGTFVTYNNGEDGYTNPEKVLMPYIIALFKDPITII</sequence>
<evidence type="ECO:0000259" key="7">
    <source>
        <dbReference type="Pfam" id="PF03936"/>
    </source>
</evidence>
<comment type="caution">
    <text evidence="8">The sequence shown here is derived from an EMBL/GenBank/DDBJ whole genome shotgun (WGS) entry which is preliminary data.</text>
</comment>
<evidence type="ECO:0000256" key="5">
    <source>
        <dbReference type="ARBA" id="ARBA00023239"/>
    </source>
</evidence>
<dbReference type="Gene3D" id="1.10.600.10">
    <property type="entry name" value="Farnesyl Diphosphate Synthase"/>
    <property type="match status" value="1"/>
</dbReference>
<dbReference type="AlphaFoldDB" id="A0ABD3T2M3"/>
<name>A0ABD3T2M3_9LAMI</name>
<gene>
    <name evidence="8" type="ORF">ACJIZ3_019956</name>
</gene>
<evidence type="ECO:0000313" key="8">
    <source>
        <dbReference type="EMBL" id="KAL3831154.1"/>
    </source>
</evidence>
<reference evidence="8 9" key="1">
    <citation type="submission" date="2024-12" db="EMBL/GenBank/DDBJ databases">
        <title>The unique morphological basis and parallel evolutionary history of personate flowers in Penstemon.</title>
        <authorList>
            <person name="Depatie T.H."/>
            <person name="Wessinger C.A."/>
        </authorList>
    </citation>
    <scope>NUCLEOTIDE SEQUENCE [LARGE SCALE GENOMIC DNA]</scope>
    <source>
        <strain evidence="8">WTNN_2</strain>
        <tissue evidence="8">Leaf</tissue>
    </source>
</reference>
<dbReference type="SUPFAM" id="SSF48576">
    <property type="entry name" value="Terpenoid synthases"/>
    <property type="match status" value="1"/>
</dbReference>
<dbReference type="InterPro" id="IPR008949">
    <property type="entry name" value="Isoprenoid_synthase_dom_sf"/>
</dbReference>
<dbReference type="SFLD" id="SFLDG01019">
    <property type="entry name" value="Terpene_Cyclase_Like_1_C_Termi"/>
    <property type="match status" value="1"/>
</dbReference>
<organism evidence="8 9">
    <name type="scientific">Penstemon smallii</name>
    <dbReference type="NCBI Taxonomy" id="265156"/>
    <lineage>
        <taxon>Eukaryota</taxon>
        <taxon>Viridiplantae</taxon>
        <taxon>Streptophyta</taxon>
        <taxon>Embryophyta</taxon>
        <taxon>Tracheophyta</taxon>
        <taxon>Spermatophyta</taxon>
        <taxon>Magnoliopsida</taxon>
        <taxon>eudicotyledons</taxon>
        <taxon>Gunneridae</taxon>
        <taxon>Pentapetalae</taxon>
        <taxon>asterids</taxon>
        <taxon>lamiids</taxon>
        <taxon>Lamiales</taxon>
        <taxon>Plantaginaceae</taxon>
        <taxon>Cheloneae</taxon>
        <taxon>Penstemon</taxon>
    </lineage>
</organism>
<protein>
    <submittedName>
        <fullName evidence="8">Uncharacterized protein</fullName>
    </submittedName>
</protein>
<evidence type="ECO:0000313" key="9">
    <source>
        <dbReference type="Proteomes" id="UP001634393"/>
    </source>
</evidence>
<dbReference type="InterPro" id="IPR036965">
    <property type="entry name" value="Terpene_synth_N_sf"/>
</dbReference>
<dbReference type="SUPFAM" id="SSF48239">
    <property type="entry name" value="Terpenoid cyclases/Protein prenyltransferases"/>
    <property type="match status" value="1"/>
</dbReference>
<feature type="domain" description="Terpene synthase metal-binding" evidence="7">
    <location>
        <begin position="256"/>
        <end position="496"/>
    </location>
</feature>
<evidence type="ECO:0000259" key="6">
    <source>
        <dbReference type="Pfam" id="PF01397"/>
    </source>
</evidence>
<evidence type="ECO:0000256" key="2">
    <source>
        <dbReference type="ARBA" id="ARBA00004721"/>
    </source>
</evidence>
<dbReference type="GO" id="GO:0046872">
    <property type="term" value="F:metal ion binding"/>
    <property type="evidence" value="ECO:0007669"/>
    <property type="project" value="UniProtKB-KW"/>
</dbReference>
<evidence type="ECO:0000256" key="4">
    <source>
        <dbReference type="ARBA" id="ARBA00022842"/>
    </source>
</evidence>
<proteinExistence type="predicted"/>
<dbReference type="Pfam" id="PF03936">
    <property type="entry name" value="Terpene_synth_C"/>
    <property type="match status" value="1"/>
</dbReference>
<comment type="cofactor">
    <cofactor evidence="1">
        <name>Mg(2+)</name>
        <dbReference type="ChEBI" id="CHEBI:18420"/>
    </cofactor>
</comment>
<evidence type="ECO:0000256" key="3">
    <source>
        <dbReference type="ARBA" id="ARBA00022723"/>
    </source>
</evidence>
<dbReference type="FunFam" id="1.50.10.130:FF:000001">
    <property type="entry name" value="Isoprene synthase, chloroplastic"/>
    <property type="match status" value="1"/>
</dbReference>
<dbReference type="CDD" id="cd00684">
    <property type="entry name" value="Terpene_cyclase_plant_C1"/>
    <property type="match status" value="1"/>
</dbReference>
<feature type="domain" description="Terpene synthase N-terminal" evidence="6">
    <location>
        <begin position="25"/>
        <end position="199"/>
    </location>
</feature>
<accession>A0ABD3T2M3</accession>